<protein>
    <recommendedName>
        <fullName evidence="2">Gamma-glutamylcyclotransferase family protein</fullName>
    </recommendedName>
</protein>
<name>A0ABW9AGE7_9BURK</name>
<evidence type="ECO:0000259" key="3">
    <source>
        <dbReference type="Pfam" id="PF06094"/>
    </source>
</evidence>
<dbReference type="EMBL" id="JAQQFM010000011">
    <property type="protein sequence ID" value="MFL9926960.1"/>
    <property type="molecule type" value="Genomic_DNA"/>
</dbReference>
<dbReference type="SUPFAM" id="SSF110857">
    <property type="entry name" value="Gamma-glutamyl cyclotransferase-like"/>
    <property type="match status" value="1"/>
</dbReference>
<gene>
    <name evidence="4" type="ORF">PQR62_22000</name>
</gene>
<feature type="domain" description="Gamma-glutamylcyclotransferase AIG2-like" evidence="3">
    <location>
        <begin position="5"/>
        <end position="120"/>
    </location>
</feature>
<proteinExistence type="inferred from homology"/>
<keyword evidence="5" id="KW-1185">Reference proteome</keyword>
<evidence type="ECO:0000313" key="4">
    <source>
        <dbReference type="EMBL" id="MFL9926960.1"/>
    </source>
</evidence>
<evidence type="ECO:0000256" key="2">
    <source>
        <dbReference type="RuleBase" id="RU367036"/>
    </source>
</evidence>
<dbReference type="InterPro" id="IPR009288">
    <property type="entry name" value="AIG2-like_dom"/>
</dbReference>
<accession>A0ABW9AGE7</accession>
<organism evidence="4 5">
    <name type="scientific">Herbaspirillum lusitanum</name>
    <dbReference type="NCBI Taxonomy" id="213312"/>
    <lineage>
        <taxon>Bacteria</taxon>
        <taxon>Pseudomonadati</taxon>
        <taxon>Pseudomonadota</taxon>
        <taxon>Betaproteobacteria</taxon>
        <taxon>Burkholderiales</taxon>
        <taxon>Oxalobacteraceae</taxon>
        <taxon>Herbaspirillum</taxon>
    </lineage>
</organism>
<comment type="caution">
    <text evidence="4">The sequence shown here is derived from an EMBL/GenBank/DDBJ whole genome shotgun (WGS) entry which is preliminary data.</text>
</comment>
<dbReference type="Proteomes" id="UP001629246">
    <property type="component" value="Unassembled WGS sequence"/>
</dbReference>
<dbReference type="InterPro" id="IPR039126">
    <property type="entry name" value="GGACT"/>
</dbReference>
<reference evidence="4 5" key="1">
    <citation type="journal article" date="2024" name="Chem. Sci.">
        <title>Discovery of megapolipeptins by genome mining of a Burkholderiales bacteria collection.</title>
        <authorList>
            <person name="Paulo B.S."/>
            <person name="Recchia M.J.J."/>
            <person name="Lee S."/>
            <person name="Fergusson C.H."/>
            <person name="Romanowski S.B."/>
            <person name="Hernandez A."/>
            <person name="Krull N."/>
            <person name="Liu D.Y."/>
            <person name="Cavanagh H."/>
            <person name="Bos A."/>
            <person name="Gray C.A."/>
            <person name="Murphy B.T."/>
            <person name="Linington R.G."/>
            <person name="Eustaquio A.S."/>
        </authorList>
    </citation>
    <scope>NUCLEOTIDE SEQUENCE [LARGE SCALE GENOMIC DNA]</scope>
    <source>
        <strain evidence="4 5">RL21-008-BIB-A</strain>
    </source>
</reference>
<dbReference type="PANTHER" id="PTHR12510:SF4">
    <property type="entry name" value="GAMMA-GLUTAMYLAMINECYCLOTRANSFERASE"/>
    <property type="match status" value="1"/>
</dbReference>
<dbReference type="InterPro" id="IPR036568">
    <property type="entry name" value="GGCT-like_sf"/>
</dbReference>
<dbReference type="RefSeq" id="WP_408160188.1">
    <property type="nucleotide sequence ID" value="NZ_JAQQFM010000011.1"/>
</dbReference>
<dbReference type="PANTHER" id="PTHR12510">
    <property type="entry name" value="TROPONIN C-AKIN-1 PROTEIN"/>
    <property type="match status" value="1"/>
</dbReference>
<dbReference type="InterPro" id="IPR013024">
    <property type="entry name" value="GGCT-like"/>
</dbReference>
<dbReference type="Pfam" id="PF06094">
    <property type="entry name" value="GGACT"/>
    <property type="match status" value="1"/>
</dbReference>
<comment type="similarity">
    <text evidence="1 2">Belongs to the gamma-glutamylcyclotransferase family.</text>
</comment>
<dbReference type="Gene3D" id="3.10.490.10">
    <property type="entry name" value="Gamma-glutamyl cyclotransferase-like"/>
    <property type="match status" value="1"/>
</dbReference>
<dbReference type="CDD" id="cd06661">
    <property type="entry name" value="GGCT_like"/>
    <property type="match status" value="1"/>
</dbReference>
<evidence type="ECO:0000256" key="1">
    <source>
        <dbReference type="ARBA" id="ARBA00008861"/>
    </source>
</evidence>
<sequence>MQYKVFVYGTLKSGQCNHAVLGPHACLIGPASSVIRWKFIALDFYPAMLRADGPCCVEGEVWQVDADTLARLDVLEEVPHLYTRHEIEVRFADGRIDHALSYFMQPGFGAVGVEIMDGRWPLQEGQRR</sequence>
<evidence type="ECO:0000313" key="5">
    <source>
        <dbReference type="Proteomes" id="UP001629246"/>
    </source>
</evidence>